<gene>
    <name evidence="8" type="primary">pcm</name>
    <name evidence="8" type="ORF">SCFA_710003</name>
</gene>
<dbReference type="PANTHER" id="PTHR11579">
    <property type="entry name" value="PROTEIN-L-ISOASPARTATE O-METHYLTRANSFERASE"/>
    <property type="match status" value="1"/>
</dbReference>
<evidence type="ECO:0000256" key="7">
    <source>
        <dbReference type="ARBA" id="ARBA00022691"/>
    </source>
</evidence>
<organism evidence="8">
    <name type="scientific">anaerobic digester metagenome</name>
    <dbReference type="NCBI Taxonomy" id="1263854"/>
    <lineage>
        <taxon>unclassified sequences</taxon>
        <taxon>metagenomes</taxon>
        <taxon>ecological metagenomes</taxon>
    </lineage>
</organism>
<reference evidence="8" key="1">
    <citation type="submission" date="2019-03" db="EMBL/GenBank/DDBJ databases">
        <authorList>
            <person name="Hao L."/>
        </authorList>
    </citation>
    <scope>NUCLEOTIDE SEQUENCE</scope>
</reference>
<dbReference type="Pfam" id="PF01135">
    <property type="entry name" value="PCMT"/>
    <property type="match status" value="1"/>
</dbReference>
<evidence type="ECO:0000256" key="1">
    <source>
        <dbReference type="ARBA" id="ARBA00004496"/>
    </source>
</evidence>
<protein>
    <recommendedName>
        <fullName evidence="3">protein-L-isoaspartate(D-aspartate) O-methyltransferase</fullName>
        <ecNumber evidence="3">2.1.1.77</ecNumber>
    </recommendedName>
</protein>
<dbReference type="NCBIfam" id="NF001453">
    <property type="entry name" value="PRK00312.1"/>
    <property type="match status" value="1"/>
</dbReference>
<proteinExistence type="inferred from homology"/>
<name>A0A485M5R5_9ZZZZ</name>
<dbReference type="PANTHER" id="PTHR11579:SF0">
    <property type="entry name" value="PROTEIN-L-ISOASPARTATE(D-ASPARTATE) O-METHYLTRANSFERASE"/>
    <property type="match status" value="1"/>
</dbReference>
<evidence type="ECO:0000313" key="8">
    <source>
        <dbReference type="EMBL" id="VFU17815.1"/>
    </source>
</evidence>
<dbReference type="GO" id="GO:0005737">
    <property type="term" value="C:cytoplasm"/>
    <property type="evidence" value="ECO:0007669"/>
    <property type="project" value="UniProtKB-SubCell"/>
</dbReference>
<dbReference type="AlphaFoldDB" id="A0A485M5R5"/>
<accession>A0A485M5R5</accession>
<keyword evidence="4" id="KW-0963">Cytoplasm</keyword>
<dbReference type="PROSITE" id="PS01279">
    <property type="entry name" value="PCMT"/>
    <property type="match status" value="1"/>
</dbReference>
<evidence type="ECO:0000256" key="3">
    <source>
        <dbReference type="ARBA" id="ARBA00011890"/>
    </source>
</evidence>
<comment type="similarity">
    <text evidence="2">Belongs to the methyltransferase superfamily. L-isoaspartyl/D-aspartyl protein methyltransferase family.</text>
</comment>
<dbReference type="EC" id="2.1.1.77" evidence="3"/>
<comment type="subcellular location">
    <subcellularLocation>
        <location evidence="1">Cytoplasm</location>
    </subcellularLocation>
</comment>
<dbReference type="InterPro" id="IPR029063">
    <property type="entry name" value="SAM-dependent_MTases_sf"/>
</dbReference>
<dbReference type="GO" id="GO:0004719">
    <property type="term" value="F:protein-L-isoaspartate (D-aspartate) O-methyltransferase activity"/>
    <property type="evidence" value="ECO:0007669"/>
    <property type="project" value="UniProtKB-EC"/>
</dbReference>
<keyword evidence="5 8" id="KW-0489">Methyltransferase</keyword>
<evidence type="ECO:0000256" key="5">
    <source>
        <dbReference type="ARBA" id="ARBA00022603"/>
    </source>
</evidence>
<evidence type="ECO:0000256" key="6">
    <source>
        <dbReference type="ARBA" id="ARBA00022679"/>
    </source>
</evidence>
<keyword evidence="7" id="KW-0949">S-adenosyl-L-methionine</keyword>
<dbReference type="FunFam" id="3.40.50.150:FF:000010">
    <property type="entry name" value="Protein-L-isoaspartate O-methyltransferase"/>
    <property type="match status" value="1"/>
</dbReference>
<dbReference type="SUPFAM" id="SSF53335">
    <property type="entry name" value="S-adenosyl-L-methionine-dependent methyltransferases"/>
    <property type="match status" value="1"/>
</dbReference>
<sequence>MDPVLARQHMVKEQLEARGISDTRILGAFLEVPRHKFVEEYLKYRAYDDYPLSIGFGQTISQPYMVALMTQSLMPKSQDKILEIGTGSGYQAAILSRLCSIVHSIERISALASRARKIHDELGYYNINIRIGDGSLGLAKEAPFDGIVVTAGAPHVPEALIEQLGEGGRLIIPVGGERLQELKRIVRTKDGIKEESLGGCRFVKLIGRNGWES</sequence>
<dbReference type="HAMAP" id="MF_00090">
    <property type="entry name" value="PIMT"/>
    <property type="match status" value="1"/>
</dbReference>
<keyword evidence="6 8" id="KW-0808">Transferase</keyword>
<evidence type="ECO:0000256" key="2">
    <source>
        <dbReference type="ARBA" id="ARBA00005369"/>
    </source>
</evidence>
<dbReference type="InterPro" id="IPR000682">
    <property type="entry name" value="PCMT"/>
</dbReference>
<dbReference type="NCBIfam" id="TIGR00080">
    <property type="entry name" value="pimt"/>
    <property type="match status" value="1"/>
</dbReference>
<evidence type="ECO:0000256" key="4">
    <source>
        <dbReference type="ARBA" id="ARBA00022490"/>
    </source>
</evidence>
<dbReference type="Gene3D" id="3.40.50.150">
    <property type="entry name" value="Vaccinia Virus protein VP39"/>
    <property type="match status" value="1"/>
</dbReference>
<dbReference type="CDD" id="cd02440">
    <property type="entry name" value="AdoMet_MTases"/>
    <property type="match status" value="1"/>
</dbReference>
<dbReference type="GO" id="GO:0032259">
    <property type="term" value="P:methylation"/>
    <property type="evidence" value="ECO:0007669"/>
    <property type="project" value="UniProtKB-KW"/>
</dbReference>
<dbReference type="EMBL" id="CAADRM010000138">
    <property type="protein sequence ID" value="VFU17815.1"/>
    <property type="molecule type" value="Genomic_DNA"/>
</dbReference>